<evidence type="ECO:0000256" key="2">
    <source>
        <dbReference type="ARBA" id="ARBA00022598"/>
    </source>
</evidence>
<dbReference type="Pfam" id="PF02786">
    <property type="entry name" value="CPSase_L_D2"/>
    <property type="match status" value="1"/>
</dbReference>
<dbReference type="NCBIfam" id="TIGR00724">
    <property type="entry name" value="urea_amlyse_rel"/>
    <property type="match status" value="1"/>
</dbReference>
<dbReference type="InterPro" id="IPR011054">
    <property type="entry name" value="Rudment_hybrid_motif"/>
</dbReference>
<keyword evidence="6" id="KW-0092">Biotin</keyword>
<accession>A0ABW3JCW5</accession>
<comment type="cofactor">
    <cofactor evidence="1">
        <name>biotin</name>
        <dbReference type="ChEBI" id="CHEBI:57586"/>
    </cofactor>
</comment>
<dbReference type="InterPro" id="IPR029000">
    <property type="entry name" value="Cyclophilin-like_dom_sf"/>
</dbReference>
<dbReference type="PANTHER" id="PTHR18866">
    <property type="entry name" value="CARBOXYLASE:PYRUVATE/ACETYL-COA/PROPIONYL-COA CARBOXYLASE"/>
    <property type="match status" value="1"/>
</dbReference>
<dbReference type="Gene3D" id="2.40.50.100">
    <property type="match status" value="1"/>
</dbReference>
<keyword evidence="3 7" id="KW-0547">Nucleotide-binding</keyword>
<evidence type="ECO:0000256" key="3">
    <source>
        <dbReference type="ARBA" id="ARBA00022741"/>
    </source>
</evidence>
<dbReference type="PROSITE" id="PS00867">
    <property type="entry name" value="CPSASE_2"/>
    <property type="match status" value="1"/>
</dbReference>
<dbReference type="InterPro" id="IPR014084">
    <property type="entry name" value="Urea_COase"/>
</dbReference>
<dbReference type="InterPro" id="IPR003833">
    <property type="entry name" value="CT_C_D"/>
</dbReference>
<dbReference type="Pfam" id="PF02626">
    <property type="entry name" value="CT_A_B"/>
    <property type="match status" value="1"/>
</dbReference>
<evidence type="ECO:0000256" key="1">
    <source>
        <dbReference type="ARBA" id="ARBA00001953"/>
    </source>
</evidence>
<feature type="domain" description="Biotin carboxylation" evidence="10">
    <location>
        <begin position="1"/>
        <end position="444"/>
    </location>
</feature>
<keyword evidence="2 11" id="KW-0436">Ligase</keyword>
<sequence>MFKKVLIANRGEIACRIVRTLRRMGIASVAVYSEADAHALHTRMADEAICVGPPAASESYLDVEKVLAACRETGADAVHPGYGFLSENAGFAEALAKEGITFIGPSPDTLRRFGLKHEARAIAAEANVPLVPGSDLLKSPEEAKEAANEIGYPIMLKSTAGGGGIGMMLCNSDEELTKNLEAVRRVGANNFGDADVFLEKYIASARHIEVQIFGDGKGNVITLGERDCSLQRRNQKVVEETPAPNLSDAVRQSLYAAAKQLGETVSYASAGTVEFIYDAKTEEFYFLEVNTRLQVEHPVTELVTGLDLVEMMIQQAAGELPPLETLERTPEGAAIEVRVYAEDPGKDFQPSAGEISEAIFPETIRVDGWIEPGTDVPAFYDPMLAKLIAYGETREEALKTLQAALEETRIGGIQTNLDYLRGILADPNFDAGEVTTKYLADFTLQSPRIDVTAPGAQTTVQDYPGRLRYWHIGVPPSGPMDDFSHRLLNRALGNASDAATLEITVNGPTLRFGTDTVIAFGGAAIPATLDDEDIAPWQPVEVKAGQTLSFGTITDAGQRAYLAVRGGIDVPPYLGSKSTFRLGQFGGHSGRVLRAGDVLHIGDDVSGEEPTPVPSDLQPDVVNSWEIGVLYGPHGAPDFFTEGDIETLFSEPYEVHFNSDRTGVRLIGPKPEWARDDGGEAGLHPSNIHDNAYAVGAIDFTGDMPIILGPDGPSLGGFVCPAVVARAELWKIGQLRAGDTVRFYPISESHAADLLKAQERAVETLGAVSAPAVAAGGSAERGEPVLQRIEDQEIPAVYRRTGDDNILIEYGPPVLDIALRFRVHVLMQAIADAKLPGIIDLTPGVRSLQVHFDPRVIALPDMLKELTALEASLPPIDEITVPTRIVHMPLSWDDEAIHRIIERYQELVRPDAPWCPSNIEFIRRINGLSSIEEVKRIVFEASYLVLGLGDVYLGAPLATPLDPRHRLVTTKYNPARTWTLDNVVGIGGAYMCIYGMEGPGGYQLFGRTVPVWRTYRQTGVFEPGKPWLLRFFDQVRFFPVSHDELMKRREDMRAGKAELQIEDAEFSLAEHSRFLDENADSIAAFREQQQTAFAEERERWKAAGLDTHQPEPELAATPDVEEPLPEGATAAYSPMPGNVWEVKVEDGSEVKEGDLLLVLESMKMEVPVHADRDGVVHEVRAKKGSPAAQGEVLVVLMDKE</sequence>
<proteinExistence type="predicted"/>
<evidence type="ECO:0000313" key="12">
    <source>
        <dbReference type="Proteomes" id="UP001597102"/>
    </source>
</evidence>
<dbReference type="Pfam" id="PF02682">
    <property type="entry name" value="CT_C_D"/>
    <property type="match status" value="1"/>
</dbReference>
<evidence type="ECO:0000256" key="7">
    <source>
        <dbReference type="PROSITE-ProRule" id="PRU00409"/>
    </source>
</evidence>
<dbReference type="SMART" id="SM00797">
    <property type="entry name" value="AHS2"/>
    <property type="match status" value="1"/>
</dbReference>
<feature type="domain" description="Lipoyl-binding" evidence="8">
    <location>
        <begin position="1119"/>
        <end position="1197"/>
    </location>
</feature>
<dbReference type="SUPFAM" id="SSF50891">
    <property type="entry name" value="Cyclophilin-like"/>
    <property type="match status" value="2"/>
</dbReference>
<dbReference type="Gene3D" id="2.40.100.10">
    <property type="entry name" value="Cyclophilin-like"/>
    <property type="match status" value="2"/>
</dbReference>
<dbReference type="PROSITE" id="PS50968">
    <property type="entry name" value="BIOTINYL_LIPOYL"/>
    <property type="match status" value="1"/>
</dbReference>
<dbReference type="SMART" id="SM00796">
    <property type="entry name" value="AHS1"/>
    <property type="match status" value="1"/>
</dbReference>
<gene>
    <name evidence="11" type="primary">uca</name>
    <name evidence="11" type="ORF">ACFQ2F_12835</name>
</gene>
<dbReference type="GO" id="GO:0004847">
    <property type="term" value="F:urea carboxylase activity"/>
    <property type="evidence" value="ECO:0007669"/>
    <property type="project" value="UniProtKB-EC"/>
</dbReference>
<dbReference type="Gene3D" id="3.30.1360.40">
    <property type="match status" value="1"/>
</dbReference>
<evidence type="ECO:0000259" key="9">
    <source>
        <dbReference type="PROSITE" id="PS50975"/>
    </source>
</evidence>
<dbReference type="InterPro" id="IPR003778">
    <property type="entry name" value="CT_A_B"/>
</dbReference>
<dbReference type="PROSITE" id="PS00866">
    <property type="entry name" value="CPSASE_1"/>
    <property type="match status" value="1"/>
</dbReference>
<reference evidence="12" key="1">
    <citation type="journal article" date="2019" name="Int. J. Syst. Evol. Microbiol.">
        <title>The Global Catalogue of Microorganisms (GCM) 10K type strain sequencing project: providing services to taxonomists for standard genome sequencing and annotation.</title>
        <authorList>
            <consortium name="The Broad Institute Genomics Platform"/>
            <consortium name="The Broad Institute Genome Sequencing Center for Infectious Disease"/>
            <person name="Wu L."/>
            <person name="Ma J."/>
        </authorList>
    </citation>
    <scope>NUCLEOTIDE SEQUENCE [LARGE SCALE GENOMIC DNA]</scope>
    <source>
        <strain evidence="12">CCUG 61697</strain>
    </source>
</reference>
<dbReference type="PANTHER" id="PTHR18866:SF128">
    <property type="entry name" value="UREA AMIDOLYASE"/>
    <property type="match status" value="1"/>
</dbReference>
<dbReference type="InterPro" id="IPR011764">
    <property type="entry name" value="Biotin_carboxylation_dom"/>
</dbReference>
<dbReference type="InterPro" id="IPR005482">
    <property type="entry name" value="Biotin_COase_C"/>
</dbReference>
<dbReference type="InterPro" id="IPR005481">
    <property type="entry name" value="BC-like_N"/>
</dbReference>
<dbReference type="EC" id="6.3.4.6" evidence="11"/>
<dbReference type="Pfam" id="PF00364">
    <property type="entry name" value="Biotin_lipoyl"/>
    <property type="match status" value="1"/>
</dbReference>
<evidence type="ECO:0000313" key="11">
    <source>
        <dbReference type="EMBL" id="MFD0987985.1"/>
    </source>
</evidence>
<dbReference type="InterPro" id="IPR011053">
    <property type="entry name" value="Single_hybrid_motif"/>
</dbReference>
<dbReference type="InterPro" id="IPR011761">
    <property type="entry name" value="ATP-grasp"/>
</dbReference>
<dbReference type="SUPFAM" id="SSF160467">
    <property type="entry name" value="PH0987 N-terminal domain-like"/>
    <property type="match status" value="1"/>
</dbReference>
<dbReference type="Proteomes" id="UP001597102">
    <property type="component" value="Unassembled WGS sequence"/>
</dbReference>
<dbReference type="SMART" id="SM00878">
    <property type="entry name" value="Biotin_carb_C"/>
    <property type="match status" value="1"/>
</dbReference>
<keyword evidence="4" id="KW-0378">Hydrolase</keyword>
<dbReference type="RefSeq" id="WP_379090472.1">
    <property type="nucleotide sequence ID" value="NZ_JBHTJO010000001.1"/>
</dbReference>
<evidence type="ECO:0000259" key="8">
    <source>
        <dbReference type="PROSITE" id="PS50968"/>
    </source>
</evidence>
<dbReference type="SUPFAM" id="SSF51230">
    <property type="entry name" value="Single hybrid motif"/>
    <property type="match status" value="1"/>
</dbReference>
<evidence type="ECO:0000256" key="4">
    <source>
        <dbReference type="ARBA" id="ARBA00022801"/>
    </source>
</evidence>
<evidence type="ECO:0000256" key="6">
    <source>
        <dbReference type="ARBA" id="ARBA00023267"/>
    </source>
</evidence>
<feature type="domain" description="ATP-grasp" evidence="9">
    <location>
        <begin position="120"/>
        <end position="317"/>
    </location>
</feature>
<organism evidence="11 12">
    <name type="scientific">Methyloligella solikamskensis</name>
    <dbReference type="NCBI Taxonomy" id="1177756"/>
    <lineage>
        <taxon>Bacteria</taxon>
        <taxon>Pseudomonadati</taxon>
        <taxon>Pseudomonadota</taxon>
        <taxon>Alphaproteobacteria</taxon>
        <taxon>Hyphomicrobiales</taxon>
        <taxon>Hyphomicrobiaceae</taxon>
        <taxon>Methyloligella</taxon>
    </lineage>
</organism>
<dbReference type="InterPro" id="IPR000089">
    <property type="entry name" value="Biotin_lipoyl"/>
</dbReference>
<dbReference type="SUPFAM" id="SSF51246">
    <property type="entry name" value="Rudiment single hybrid motif"/>
    <property type="match status" value="1"/>
</dbReference>
<comment type="caution">
    <text evidence="11">The sequence shown here is derived from an EMBL/GenBank/DDBJ whole genome shotgun (WGS) entry which is preliminary data.</text>
</comment>
<dbReference type="SUPFAM" id="SSF52440">
    <property type="entry name" value="PreATP-grasp domain"/>
    <property type="match status" value="1"/>
</dbReference>
<protein>
    <submittedName>
        <fullName evidence="11">Urea carboxylase</fullName>
        <ecNumber evidence="11">6.3.4.6</ecNumber>
    </submittedName>
</protein>
<dbReference type="PROSITE" id="PS50979">
    <property type="entry name" value="BC"/>
    <property type="match status" value="1"/>
</dbReference>
<dbReference type="InterPro" id="IPR005479">
    <property type="entry name" value="CPAse_ATP-bd"/>
</dbReference>
<dbReference type="CDD" id="cd06850">
    <property type="entry name" value="biotinyl_domain"/>
    <property type="match status" value="1"/>
</dbReference>
<name>A0ABW3JCW5_9HYPH</name>
<dbReference type="NCBIfam" id="TIGR02712">
    <property type="entry name" value="urea_carbox"/>
    <property type="match status" value="1"/>
</dbReference>
<evidence type="ECO:0000256" key="5">
    <source>
        <dbReference type="ARBA" id="ARBA00022840"/>
    </source>
</evidence>
<dbReference type="InterPro" id="IPR016185">
    <property type="entry name" value="PreATP-grasp_dom_sf"/>
</dbReference>
<dbReference type="InterPro" id="IPR050856">
    <property type="entry name" value="Biotin_carboxylase_complex"/>
</dbReference>
<dbReference type="Pfam" id="PF00289">
    <property type="entry name" value="Biotin_carb_N"/>
    <property type="match status" value="1"/>
</dbReference>
<dbReference type="EMBL" id="JBHTJO010000001">
    <property type="protein sequence ID" value="MFD0987985.1"/>
    <property type="molecule type" value="Genomic_DNA"/>
</dbReference>
<dbReference type="Pfam" id="PF02785">
    <property type="entry name" value="Biotin_carb_C"/>
    <property type="match status" value="1"/>
</dbReference>
<dbReference type="SUPFAM" id="SSF56059">
    <property type="entry name" value="Glutathione synthetase ATP-binding domain-like"/>
    <property type="match status" value="1"/>
</dbReference>
<keyword evidence="12" id="KW-1185">Reference proteome</keyword>
<dbReference type="PROSITE" id="PS50975">
    <property type="entry name" value="ATP_GRASP"/>
    <property type="match status" value="1"/>
</dbReference>
<evidence type="ECO:0000259" key="10">
    <source>
        <dbReference type="PROSITE" id="PS50979"/>
    </source>
</evidence>
<keyword evidence="5 7" id="KW-0067">ATP-binding</keyword>
<dbReference type="Gene3D" id="3.30.470.20">
    <property type="entry name" value="ATP-grasp fold, B domain"/>
    <property type="match status" value="1"/>
</dbReference>